<feature type="transmembrane region" description="Helical" evidence="1">
    <location>
        <begin position="104"/>
        <end position="121"/>
    </location>
</feature>
<protein>
    <submittedName>
        <fullName evidence="2">Uncharacterized protein</fullName>
    </submittedName>
</protein>
<proteinExistence type="predicted"/>
<name>A0A451BHG2_9GAMM</name>
<feature type="transmembrane region" description="Helical" evidence="1">
    <location>
        <begin position="78"/>
        <end position="98"/>
    </location>
</feature>
<keyword evidence="1" id="KW-0472">Membrane</keyword>
<keyword evidence="1" id="KW-1133">Transmembrane helix</keyword>
<dbReference type="AlphaFoldDB" id="A0A451BHG2"/>
<gene>
    <name evidence="2" type="ORF">BECKSD772D_GA0070982_100115</name>
</gene>
<evidence type="ECO:0000256" key="1">
    <source>
        <dbReference type="SAM" id="Phobius"/>
    </source>
</evidence>
<sequence length="160" mass="18288">MTDHKIAVQHLGRKSTVSIPATREQVETFLGILAENQFFPVSRKAGKWVLGRKIRLMEGDWPMKVIVEESGENMTISYFMFVPWGWIVTFSIMILFFLPFIPLKGVPLVFFAGLGVIALAIHKQRFDFSPDASWQGPPRKRWHGKMIDLLRNALTDPSKS</sequence>
<organism evidence="2">
    <name type="scientific">Candidatus Kentrum sp. SD</name>
    <dbReference type="NCBI Taxonomy" id="2126332"/>
    <lineage>
        <taxon>Bacteria</taxon>
        <taxon>Pseudomonadati</taxon>
        <taxon>Pseudomonadota</taxon>
        <taxon>Gammaproteobacteria</taxon>
        <taxon>Candidatus Kentrum</taxon>
    </lineage>
</organism>
<evidence type="ECO:0000313" key="2">
    <source>
        <dbReference type="EMBL" id="VFK77686.1"/>
    </source>
</evidence>
<dbReference type="EMBL" id="CAADHB010000001">
    <property type="protein sequence ID" value="VFK77686.1"/>
    <property type="molecule type" value="Genomic_DNA"/>
</dbReference>
<accession>A0A451BHG2</accession>
<reference evidence="2" key="1">
    <citation type="submission" date="2019-02" db="EMBL/GenBank/DDBJ databases">
        <authorList>
            <person name="Gruber-Vodicka R. H."/>
            <person name="Seah K. B. B."/>
        </authorList>
    </citation>
    <scope>NUCLEOTIDE SEQUENCE</scope>
    <source>
        <strain evidence="2">BECK_S127</strain>
    </source>
</reference>
<keyword evidence="1" id="KW-0812">Transmembrane</keyword>